<dbReference type="PANTHER" id="PTHR41814:SF1">
    <property type="entry name" value="CELLULASE"/>
    <property type="match status" value="1"/>
</dbReference>
<name>A0A4Y7TNT6_COPMI</name>
<dbReference type="InterPro" id="IPR012341">
    <property type="entry name" value="6hp_glycosidase-like_sf"/>
</dbReference>
<organism evidence="2 3">
    <name type="scientific">Coprinellus micaceus</name>
    <name type="common">Glistening ink-cap mushroom</name>
    <name type="synonym">Coprinus micaceus</name>
    <dbReference type="NCBI Taxonomy" id="71717"/>
    <lineage>
        <taxon>Eukaryota</taxon>
        <taxon>Fungi</taxon>
        <taxon>Dikarya</taxon>
        <taxon>Basidiomycota</taxon>
        <taxon>Agaricomycotina</taxon>
        <taxon>Agaricomycetes</taxon>
        <taxon>Agaricomycetidae</taxon>
        <taxon>Agaricales</taxon>
        <taxon>Agaricineae</taxon>
        <taxon>Psathyrellaceae</taxon>
        <taxon>Coprinellus</taxon>
    </lineage>
</organism>
<proteinExistence type="predicted"/>
<keyword evidence="3" id="KW-1185">Reference proteome</keyword>
<dbReference type="Gene3D" id="1.50.10.10">
    <property type="match status" value="1"/>
</dbReference>
<keyword evidence="2" id="KW-0326">Glycosidase</keyword>
<dbReference type="STRING" id="71717.A0A4Y7TNT6"/>
<dbReference type="PANTHER" id="PTHR41814">
    <property type="entry name" value="EXPRESSED PROTEIN"/>
    <property type="match status" value="1"/>
</dbReference>
<evidence type="ECO:0000313" key="3">
    <source>
        <dbReference type="Proteomes" id="UP000298030"/>
    </source>
</evidence>
<protein>
    <submittedName>
        <fullName evidence="2">Six-hairpin glycosidase</fullName>
    </submittedName>
</protein>
<dbReference type="EMBL" id="QPFP01000007">
    <property type="protein sequence ID" value="TEB35568.1"/>
    <property type="molecule type" value="Genomic_DNA"/>
</dbReference>
<gene>
    <name evidence="2" type="ORF">FA13DRAFT_1728410</name>
</gene>
<dbReference type="SUPFAM" id="SSF48208">
    <property type="entry name" value="Six-hairpin glycosidases"/>
    <property type="match status" value="1"/>
</dbReference>
<comment type="caution">
    <text evidence="2">The sequence shown here is derived from an EMBL/GenBank/DDBJ whole genome shotgun (WGS) entry which is preliminary data.</text>
</comment>
<dbReference type="Proteomes" id="UP000298030">
    <property type="component" value="Unassembled WGS sequence"/>
</dbReference>
<accession>A0A4Y7TNT6</accession>
<dbReference type="AlphaFoldDB" id="A0A4Y7TNT6"/>
<sequence>MVAVLNSVINGAAKLNLLGSLLASVGSEPFSSVTLARVRDNMLNISKASWELGTAAQALTELYTPSLSVFSPSAFPPPSTLNASWTPTHTFNIVNTTLRNKPASSKTLWANQGSAADPASLGTAVLLANWTRTDKRSPWYSSAAQGQLSYLLNDAPRSRAGAISHRANEVQFWSDFVYMVPPFIAYYGALQSDKDLLLEAYNQCRLYRDALQDPSPQLGIPTWRHIVQGSFQDNTHWATGNGWAAAGMMRVLATFNHSSFGSELRKEQANLVDWIDEILVTSWKYQEPNGALHNVINDPTTFTDTSATALIAATTYRLAALTRDFKSVPSANHALSFIQRSLTSDGWLQGTVDPLKFHSPSARGEHSPEGQAFVLLLDAGFRAFKDVVEGGPVVEGSGAVRGGL</sequence>
<evidence type="ECO:0000313" key="2">
    <source>
        <dbReference type="EMBL" id="TEB35568.1"/>
    </source>
</evidence>
<dbReference type="OrthoDB" id="4138492at2759"/>
<keyword evidence="1" id="KW-0378">Hydrolase</keyword>
<dbReference type="Pfam" id="PF07470">
    <property type="entry name" value="Glyco_hydro_88"/>
    <property type="match status" value="1"/>
</dbReference>
<reference evidence="2 3" key="1">
    <citation type="journal article" date="2019" name="Nat. Ecol. Evol.">
        <title>Megaphylogeny resolves global patterns of mushroom evolution.</title>
        <authorList>
            <person name="Varga T."/>
            <person name="Krizsan K."/>
            <person name="Foldi C."/>
            <person name="Dima B."/>
            <person name="Sanchez-Garcia M."/>
            <person name="Sanchez-Ramirez S."/>
            <person name="Szollosi G.J."/>
            <person name="Szarkandi J.G."/>
            <person name="Papp V."/>
            <person name="Albert L."/>
            <person name="Andreopoulos W."/>
            <person name="Angelini C."/>
            <person name="Antonin V."/>
            <person name="Barry K.W."/>
            <person name="Bougher N.L."/>
            <person name="Buchanan P."/>
            <person name="Buyck B."/>
            <person name="Bense V."/>
            <person name="Catcheside P."/>
            <person name="Chovatia M."/>
            <person name="Cooper J."/>
            <person name="Damon W."/>
            <person name="Desjardin D."/>
            <person name="Finy P."/>
            <person name="Geml J."/>
            <person name="Haridas S."/>
            <person name="Hughes K."/>
            <person name="Justo A."/>
            <person name="Karasinski D."/>
            <person name="Kautmanova I."/>
            <person name="Kiss B."/>
            <person name="Kocsube S."/>
            <person name="Kotiranta H."/>
            <person name="LaButti K.M."/>
            <person name="Lechner B.E."/>
            <person name="Liimatainen K."/>
            <person name="Lipzen A."/>
            <person name="Lukacs Z."/>
            <person name="Mihaltcheva S."/>
            <person name="Morgado L.N."/>
            <person name="Niskanen T."/>
            <person name="Noordeloos M.E."/>
            <person name="Ohm R.A."/>
            <person name="Ortiz-Santana B."/>
            <person name="Ovrebo C."/>
            <person name="Racz N."/>
            <person name="Riley R."/>
            <person name="Savchenko A."/>
            <person name="Shiryaev A."/>
            <person name="Soop K."/>
            <person name="Spirin V."/>
            <person name="Szebenyi C."/>
            <person name="Tomsovsky M."/>
            <person name="Tulloss R.E."/>
            <person name="Uehling J."/>
            <person name="Grigoriev I.V."/>
            <person name="Vagvolgyi C."/>
            <person name="Papp T."/>
            <person name="Martin F.M."/>
            <person name="Miettinen O."/>
            <person name="Hibbett D.S."/>
            <person name="Nagy L.G."/>
        </authorList>
    </citation>
    <scope>NUCLEOTIDE SEQUENCE [LARGE SCALE GENOMIC DNA]</scope>
    <source>
        <strain evidence="2 3">FP101781</strain>
    </source>
</reference>
<evidence type="ECO:0000256" key="1">
    <source>
        <dbReference type="ARBA" id="ARBA00022801"/>
    </source>
</evidence>
<dbReference type="GO" id="GO:0016798">
    <property type="term" value="F:hydrolase activity, acting on glycosyl bonds"/>
    <property type="evidence" value="ECO:0007669"/>
    <property type="project" value="UniProtKB-KW"/>
</dbReference>
<dbReference type="GO" id="GO:0005975">
    <property type="term" value="P:carbohydrate metabolic process"/>
    <property type="evidence" value="ECO:0007669"/>
    <property type="project" value="InterPro"/>
</dbReference>
<dbReference type="InterPro" id="IPR010905">
    <property type="entry name" value="Glyco_hydro_88"/>
</dbReference>
<dbReference type="InterPro" id="IPR008928">
    <property type="entry name" value="6-hairpin_glycosidase_sf"/>
</dbReference>